<comment type="similarity">
    <text evidence="1">Belongs to the TRIAP1/MDM35 family.</text>
</comment>
<reference evidence="4 5" key="1">
    <citation type="journal article" date="2021" name="BMC Biol.">
        <title>Horizontally acquired antibacterial genes associated with adaptive radiation of ladybird beetles.</title>
        <authorList>
            <person name="Li H.S."/>
            <person name="Tang X.F."/>
            <person name="Huang Y.H."/>
            <person name="Xu Z.Y."/>
            <person name="Chen M.L."/>
            <person name="Du X.Y."/>
            <person name="Qiu B.Y."/>
            <person name="Chen P.T."/>
            <person name="Zhang W."/>
            <person name="Slipinski A."/>
            <person name="Escalona H.E."/>
            <person name="Waterhouse R.M."/>
            <person name="Zwick A."/>
            <person name="Pang H."/>
        </authorList>
    </citation>
    <scope>NUCLEOTIDE SEQUENCE [LARGE SCALE GENOMIC DNA]</scope>
    <source>
        <strain evidence="4">SYSU2018</strain>
    </source>
</reference>
<dbReference type="EMBL" id="JABFTP020000083">
    <property type="protein sequence ID" value="KAL3275437.1"/>
    <property type="molecule type" value="Genomic_DNA"/>
</dbReference>
<dbReference type="Proteomes" id="UP001516400">
    <property type="component" value="Unassembled WGS sequence"/>
</dbReference>
<evidence type="ECO:0008006" key="6">
    <source>
        <dbReference type="Google" id="ProtNLM"/>
    </source>
</evidence>
<evidence type="ECO:0000256" key="2">
    <source>
        <dbReference type="ARBA" id="ARBA00023157"/>
    </source>
</evidence>
<evidence type="ECO:0000256" key="3">
    <source>
        <dbReference type="ARBA" id="ARBA00023706"/>
    </source>
</evidence>
<accession>A0ABD2NA01</accession>
<comment type="catalytic activity">
    <reaction evidence="3">
        <text>a 1,2-diacyl-sn-glycero-3-phosphate(in) = a 1,2-diacyl-sn-glycero-3-phosphate(out)</text>
        <dbReference type="Rhea" id="RHEA:36435"/>
        <dbReference type="ChEBI" id="CHEBI:58608"/>
    </reaction>
</comment>
<evidence type="ECO:0000256" key="1">
    <source>
        <dbReference type="ARBA" id="ARBA00006196"/>
    </source>
</evidence>
<evidence type="ECO:0000313" key="4">
    <source>
        <dbReference type="EMBL" id="KAL3275437.1"/>
    </source>
</evidence>
<sequence length="81" mass="9629">MNSISEACTDLKREYDACFNLWFSDHFLKGNYDDSMCATLLKTYQQCVKKAMKEQNIDIYEVQRNLLNTEQEKTTFKMIQL</sequence>
<dbReference type="PANTHER" id="PTHR46403">
    <property type="entry name" value="TP53-REGULATED INHIBITOR OF APOPTOSIS 1"/>
    <property type="match status" value="1"/>
</dbReference>
<dbReference type="Pfam" id="PF05254">
    <property type="entry name" value="UPF0203"/>
    <property type="match status" value="1"/>
</dbReference>
<evidence type="ECO:0000313" key="5">
    <source>
        <dbReference type="Proteomes" id="UP001516400"/>
    </source>
</evidence>
<dbReference type="PANTHER" id="PTHR46403:SF1">
    <property type="entry name" value="TP53-REGULATED INHIBITOR OF APOPTOSIS 1"/>
    <property type="match status" value="1"/>
</dbReference>
<dbReference type="AlphaFoldDB" id="A0ABD2NA01"/>
<keyword evidence="5" id="KW-1185">Reference proteome</keyword>
<gene>
    <name evidence="4" type="ORF">HHI36_020198</name>
</gene>
<comment type="caution">
    <text evidence="4">The sequence shown here is derived from an EMBL/GenBank/DDBJ whole genome shotgun (WGS) entry which is preliminary data.</text>
</comment>
<protein>
    <recommendedName>
        <fullName evidence="6">TP53-regulated inhibitor of apoptosis 1</fullName>
    </recommendedName>
</protein>
<dbReference type="InterPro" id="IPR007918">
    <property type="entry name" value="MDM35_apoptosis"/>
</dbReference>
<proteinExistence type="inferred from homology"/>
<organism evidence="4 5">
    <name type="scientific">Cryptolaemus montrouzieri</name>
    <dbReference type="NCBI Taxonomy" id="559131"/>
    <lineage>
        <taxon>Eukaryota</taxon>
        <taxon>Metazoa</taxon>
        <taxon>Ecdysozoa</taxon>
        <taxon>Arthropoda</taxon>
        <taxon>Hexapoda</taxon>
        <taxon>Insecta</taxon>
        <taxon>Pterygota</taxon>
        <taxon>Neoptera</taxon>
        <taxon>Endopterygota</taxon>
        <taxon>Coleoptera</taxon>
        <taxon>Polyphaga</taxon>
        <taxon>Cucujiformia</taxon>
        <taxon>Coccinelloidea</taxon>
        <taxon>Coccinellidae</taxon>
        <taxon>Scymninae</taxon>
        <taxon>Scymnini</taxon>
        <taxon>Cryptolaemus</taxon>
    </lineage>
</organism>
<name>A0ABD2NA01_9CUCU</name>
<keyword evidence="2" id="KW-1015">Disulfide bond</keyword>